<feature type="non-terminal residue" evidence="5">
    <location>
        <position position="1"/>
    </location>
</feature>
<feature type="domain" description="Piezo TM1-24" evidence="4">
    <location>
        <begin position="492"/>
        <end position="856"/>
    </location>
</feature>
<feature type="transmembrane region" description="Helical" evidence="2">
    <location>
        <begin position="748"/>
        <end position="765"/>
    </location>
</feature>
<feature type="transmembrane region" description="Helical" evidence="2">
    <location>
        <begin position="1307"/>
        <end position="1323"/>
    </location>
</feature>
<feature type="transmembrane region" description="Helical" evidence="2">
    <location>
        <begin position="217"/>
        <end position="240"/>
    </location>
</feature>
<feature type="transmembrane region" description="Helical" evidence="2">
    <location>
        <begin position="563"/>
        <end position="581"/>
    </location>
</feature>
<name>A0A8K0K8J3_LADFU</name>
<evidence type="ECO:0000259" key="4">
    <source>
        <dbReference type="Pfam" id="PF24871"/>
    </source>
</evidence>
<feature type="domain" description="Piezo TM1-24" evidence="4">
    <location>
        <begin position="25"/>
        <end position="331"/>
    </location>
</feature>
<feature type="transmembrane region" description="Helical" evidence="2">
    <location>
        <begin position="1113"/>
        <end position="1133"/>
    </location>
</feature>
<feature type="transmembrane region" description="Helical" evidence="2">
    <location>
        <begin position="720"/>
        <end position="742"/>
    </location>
</feature>
<feature type="transmembrane region" description="Helical" evidence="2">
    <location>
        <begin position="1176"/>
        <end position="1194"/>
    </location>
</feature>
<feature type="transmembrane region" description="Helical" evidence="2">
    <location>
        <begin position="194"/>
        <end position="210"/>
    </location>
</feature>
<reference evidence="5" key="1">
    <citation type="submission" date="2013-04" db="EMBL/GenBank/DDBJ databases">
        <authorList>
            <person name="Qu J."/>
            <person name="Murali S.C."/>
            <person name="Bandaranaike D."/>
            <person name="Bellair M."/>
            <person name="Blankenburg K."/>
            <person name="Chao H."/>
            <person name="Dinh H."/>
            <person name="Doddapaneni H."/>
            <person name="Downs B."/>
            <person name="Dugan-Rocha S."/>
            <person name="Elkadiri S."/>
            <person name="Gnanaolivu R.D."/>
            <person name="Hernandez B."/>
            <person name="Javaid M."/>
            <person name="Jayaseelan J.C."/>
            <person name="Lee S."/>
            <person name="Li M."/>
            <person name="Ming W."/>
            <person name="Munidasa M."/>
            <person name="Muniz J."/>
            <person name="Nguyen L."/>
            <person name="Ongeri F."/>
            <person name="Osuji N."/>
            <person name="Pu L.-L."/>
            <person name="Puazo M."/>
            <person name="Qu C."/>
            <person name="Quiroz J."/>
            <person name="Raj R."/>
            <person name="Weissenberger G."/>
            <person name="Xin Y."/>
            <person name="Zou X."/>
            <person name="Han Y."/>
            <person name="Richards S."/>
            <person name="Worley K."/>
            <person name="Muzny D."/>
            <person name="Gibbs R."/>
        </authorList>
    </citation>
    <scope>NUCLEOTIDE SEQUENCE</scope>
    <source>
        <strain evidence="5">Sampled in the wild</strain>
    </source>
</reference>
<dbReference type="InterPro" id="IPR027272">
    <property type="entry name" value="Piezo"/>
</dbReference>
<dbReference type="InterPro" id="IPR056769">
    <property type="entry name" value="Piezo_TM1-24"/>
</dbReference>
<feature type="compositionally biased region" description="Basic residues" evidence="1">
    <location>
        <begin position="1643"/>
        <end position="1655"/>
    </location>
</feature>
<feature type="compositionally biased region" description="Gly residues" evidence="1">
    <location>
        <begin position="445"/>
        <end position="455"/>
    </location>
</feature>
<keyword evidence="2" id="KW-0472">Membrane</keyword>
<evidence type="ECO:0008006" key="7">
    <source>
        <dbReference type="Google" id="ProtNLM"/>
    </source>
</evidence>
<keyword evidence="2" id="KW-1133">Transmembrane helix</keyword>
<organism evidence="5 6">
    <name type="scientific">Ladona fulva</name>
    <name type="common">Scarce chaser dragonfly</name>
    <name type="synonym">Libellula fulva</name>
    <dbReference type="NCBI Taxonomy" id="123851"/>
    <lineage>
        <taxon>Eukaryota</taxon>
        <taxon>Metazoa</taxon>
        <taxon>Ecdysozoa</taxon>
        <taxon>Arthropoda</taxon>
        <taxon>Hexapoda</taxon>
        <taxon>Insecta</taxon>
        <taxon>Pterygota</taxon>
        <taxon>Palaeoptera</taxon>
        <taxon>Odonata</taxon>
        <taxon>Epiprocta</taxon>
        <taxon>Anisoptera</taxon>
        <taxon>Libelluloidea</taxon>
        <taxon>Libellulidae</taxon>
        <taxon>Ladona</taxon>
    </lineage>
</organism>
<evidence type="ECO:0000256" key="1">
    <source>
        <dbReference type="SAM" id="MobiDB-lite"/>
    </source>
</evidence>
<sequence length="1774" mass="196936">KSLTRYSNFFHYAVSSSWKSAAILRQNGLSFIYLLLLLVSPAIPLPTTDFHKGHASRFIKSVLILSFIVCISQLVFQITLLSLPPYGHFLVNCNLLEQSLRHLGLVRLNGISAQDGTRLLVPDALVLFTSFTVHLVFTKLAEPSESQPGTSAHNPSPTGPMFGPRFMHFLGALGKYVVLAALCLAGAARPSVPGAIYYVSFIFWATWWAWQRNLGKTFARVCQVALAPLVAIHLLVLFAYQTQWPQDLIPPDHQIARLVQHPEGGYLAHYWKHCIRLMGLTALVVTSCDDPRSVTMSTNLEWASFANPFLLLFLYFTLVFESQILLSSPASVHGGRDGVLPAISPPQGGQVSWNGAVRGGVGAATSLPPSSPPRSSHPNPSSGLSRRRTIPWSRAASIRVRGRHVVEIAELKREEYGDEKVENDAETDSVDLSSFGESTPLMHSGRGGRVGGARRGLGSKYNATGASVRLKKGDTTSLTQDSTGSVIWAHAPSSEGVEVEPEKNAEEINLQQFDNANAGIEDIEIDSGPLEQIVDAIISIFQIITRSSYIATNIIMMAWSITYHSWLTFALLLWASVLWMIPNQRRSLLRCSPFLVTYAEFLLLAQYVYGMNLTNDELPPAVEGINLAQIGFIKSTRLPFKPILVKSLYTVMFWITLRQYSQECWELKHAASTVVGVTAEPFVISVTTATSQEIPHADNVDETTSVEGGLQTMMHRFGTFLKAFLTKFWIWVVAIMLCVIGLGGAQVVVYRIVYMALFLIFVLTFQLSYAAWRKMMYGFWLTVIIYSMLCLVLIYTYQFDNFPAYWQNYTGIPVELQHDIGLEVFDTGALFVRLLTPTFFVIITVIQLHYFHKDFLAISDIRHRNSIVNTPQINTTAPTDDNDPMREIKIGPTLSCKDPLKRVDSKKLTQHLSLKDMRSLILVCTLHAVVSIRQKHVRRAQGVGPTPPATPNSSASVESPTYWTRQEREILFPGVDRSVADNDILTCIKFMFNYGFYKFGVEVCALHLAFIVLSVAALPCGKKIQAIVIHLCSALTSLLLLSKMIYQIEYIRHEQWEANCTGLPSLNSTNDYVGNVEYTMNNADWIGFKKTTHLPELLKGYIAGLMYTCTDPIIFPNGGCMYGICLITTVAVVGTRMDVYSIVYSIWLCRLVYLSGRMGRGPKGAGSTGWGGGREALARVWIYFLLTIAILLPLQYVCAVGLPPGLCVGDFILLLLVCQQHVVFRAERGPNSISHPGGSNRETSLDVDDPGLNPVPDFISNVRQVIHHIGHTVELSWLDVVKRVVLSSFFWVSLAVVFLAGTNRVNLFALGYLAGSFIFLWQGNDFYLRPMNTILNWWNMLLGYNVAVILCKSLIQMLGCVFIRDLQIYACWLVQLLGIACIKKFRDESLRAGVIDPKDCVVPREDTGLAWDGVCFAFLLLQRRLFRSHYFLRVVDETKAQTILASRGAELIEELSKRQISEQQDLERQVLEKIKRKMERIKATHQRRQDTFFREPGSHFDAQPSSRLSSPSLCPSHVKVTAAEDARPISPQGFHTPIEDDGTDTAPPSPTPSVSPSHPPRQVPIMTSQPFGGLPVPPSHRRSLSQTMQVQAVTTTTTTNTSGAPTPSSAAFTISLDGYLEGQRISISSPLSSEIVLPPSLTPRRRQHSRHRRPRPASFPPPPHDIDFYGAEEDDESFPVFSPPPYDAIGMEVPQGTDPGTGMGPRDGHNSRGSRGAGGSISNPPIGPPWLPPFTSTTPGHSFSISPAQSHHTCNVKQSSWCTLFKCTVTYSYL</sequence>
<dbReference type="PANTHER" id="PTHR47049:SF2">
    <property type="entry name" value="PIEZO-TYPE MECHANOSENSITIVE ION CHANNEL HOMOLOG"/>
    <property type="match status" value="1"/>
</dbReference>
<dbReference type="GO" id="GO:0016020">
    <property type="term" value="C:membrane"/>
    <property type="evidence" value="ECO:0007669"/>
    <property type="project" value="InterPro"/>
</dbReference>
<feature type="transmembrane region" description="Helical" evidence="2">
    <location>
        <begin position="999"/>
        <end position="1018"/>
    </location>
</feature>
<feature type="transmembrane region" description="Helical" evidence="2">
    <location>
        <begin position="28"/>
        <end position="46"/>
    </location>
</feature>
<dbReference type="OrthoDB" id="303066at2759"/>
<feature type="transmembrane region" description="Helical" evidence="2">
    <location>
        <begin position="830"/>
        <end position="851"/>
    </location>
</feature>
<feature type="compositionally biased region" description="Low complexity" evidence="1">
    <location>
        <begin position="1585"/>
        <end position="1609"/>
    </location>
</feature>
<dbReference type="Proteomes" id="UP000792457">
    <property type="component" value="Unassembled WGS sequence"/>
</dbReference>
<feature type="region of interest" description="Disordered" evidence="1">
    <location>
        <begin position="362"/>
        <end position="388"/>
    </location>
</feature>
<accession>A0A8K0K8J3</accession>
<dbReference type="PANTHER" id="PTHR47049">
    <property type="entry name" value="PIEZO-TYPE MECHANOSENSITIVE ION CHANNEL HOMOLOG"/>
    <property type="match status" value="1"/>
</dbReference>
<dbReference type="Pfam" id="PF24871">
    <property type="entry name" value="Piezo_TM1-24"/>
    <property type="match status" value="2"/>
</dbReference>
<evidence type="ECO:0000313" key="6">
    <source>
        <dbReference type="Proteomes" id="UP000792457"/>
    </source>
</evidence>
<gene>
    <name evidence="5" type="ORF">J437_LFUL001057</name>
</gene>
<feature type="transmembrane region" description="Helical" evidence="2">
    <location>
        <begin position="1024"/>
        <end position="1042"/>
    </location>
</feature>
<dbReference type="EMBL" id="KZ308415">
    <property type="protein sequence ID" value="KAG8229185.1"/>
    <property type="molecule type" value="Genomic_DNA"/>
</dbReference>
<feature type="domain" description="Piezo TM25-28" evidence="3">
    <location>
        <begin position="1276"/>
        <end position="1491"/>
    </location>
</feature>
<feature type="region of interest" description="Disordered" evidence="1">
    <location>
        <begin position="416"/>
        <end position="456"/>
    </location>
</feature>
<feature type="transmembrane region" description="Helical" evidence="2">
    <location>
        <begin position="166"/>
        <end position="188"/>
    </location>
</feature>
<feature type="transmembrane region" description="Helical" evidence="2">
    <location>
        <begin position="1335"/>
        <end position="1355"/>
    </location>
</feature>
<keyword evidence="2" id="KW-0812">Transmembrane</keyword>
<evidence type="ECO:0000313" key="5">
    <source>
        <dbReference type="EMBL" id="KAG8229185.1"/>
    </source>
</evidence>
<reference evidence="5" key="2">
    <citation type="submission" date="2017-10" db="EMBL/GenBank/DDBJ databases">
        <title>Ladona fulva Genome sequencing and assembly.</title>
        <authorList>
            <person name="Murali S."/>
            <person name="Richards S."/>
            <person name="Bandaranaike D."/>
            <person name="Bellair M."/>
            <person name="Blankenburg K."/>
            <person name="Chao H."/>
            <person name="Dinh H."/>
            <person name="Doddapaneni H."/>
            <person name="Dugan-Rocha S."/>
            <person name="Elkadiri S."/>
            <person name="Gnanaolivu R."/>
            <person name="Hernandez B."/>
            <person name="Skinner E."/>
            <person name="Javaid M."/>
            <person name="Lee S."/>
            <person name="Li M."/>
            <person name="Ming W."/>
            <person name="Munidasa M."/>
            <person name="Muniz J."/>
            <person name="Nguyen L."/>
            <person name="Hughes D."/>
            <person name="Osuji N."/>
            <person name="Pu L.-L."/>
            <person name="Puazo M."/>
            <person name="Qu C."/>
            <person name="Quiroz J."/>
            <person name="Raj R."/>
            <person name="Weissenberger G."/>
            <person name="Xin Y."/>
            <person name="Zou X."/>
            <person name="Han Y."/>
            <person name="Worley K."/>
            <person name="Muzny D."/>
            <person name="Gibbs R."/>
        </authorList>
    </citation>
    <scope>NUCLEOTIDE SEQUENCE</scope>
    <source>
        <strain evidence="5">Sampled in the wild</strain>
    </source>
</reference>
<feature type="compositionally biased region" description="Basic and acidic residues" evidence="1">
    <location>
        <begin position="1487"/>
        <end position="1498"/>
    </location>
</feature>
<feature type="region of interest" description="Disordered" evidence="1">
    <location>
        <begin position="1634"/>
        <end position="1727"/>
    </location>
</feature>
<feature type="compositionally biased region" description="Low complexity" evidence="1">
    <location>
        <begin position="1504"/>
        <end position="1516"/>
    </location>
</feature>
<dbReference type="InterPro" id="IPR031805">
    <property type="entry name" value="Piezo_TM25-28"/>
</dbReference>
<comment type="caution">
    <text evidence="5">The sequence shown here is derived from an EMBL/GenBank/DDBJ whole genome shotgun (WGS) entry which is preliminary data.</text>
</comment>
<feature type="compositionally biased region" description="Low complexity" evidence="1">
    <location>
        <begin position="373"/>
        <end position="382"/>
    </location>
</feature>
<protein>
    <recommendedName>
        <fullName evidence="7">Piezo-type mechanosensitive ion channel component</fullName>
    </recommendedName>
</protein>
<dbReference type="Pfam" id="PF15917">
    <property type="entry name" value="Piezo_TM25-28"/>
    <property type="match status" value="1"/>
</dbReference>
<feature type="region of interest" description="Disordered" evidence="1">
    <location>
        <begin position="1480"/>
        <end position="1609"/>
    </location>
</feature>
<evidence type="ECO:0000259" key="3">
    <source>
        <dbReference type="Pfam" id="PF15917"/>
    </source>
</evidence>
<dbReference type="GO" id="GO:0008381">
    <property type="term" value="F:mechanosensitive monoatomic ion channel activity"/>
    <property type="evidence" value="ECO:0007669"/>
    <property type="project" value="InterPro"/>
</dbReference>
<keyword evidence="6" id="KW-1185">Reference proteome</keyword>
<feature type="compositionally biased region" description="Pro residues" evidence="1">
    <location>
        <begin position="1547"/>
        <end position="1562"/>
    </location>
</feature>
<feature type="transmembrane region" description="Helical" evidence="2">
    <location>
        <begin position="1284"/>
        <end position="1301"/>
    </location>
</feature>
<evidence type="ECO:0000256" key="2">
    <source>
        <dbReference type="SAM" id="Phobius"/>
    </source>
</evidence>
<feature type="transmembrane region" description="Helical" evidence="2">
    <location>
        <begin position="777"/>
        <end position="797"/>
    </location>
</feature>
<feature type="transmembrane region" description="Helical" evidence="2">
    <location>
        <begin position="58"/>
        <end position="80"/>
    </location>
</feature>
<proteinExistence type="predicted"/>